<evidence type="ECO:0000313" key="2">
    <source>
        <dbReference type="EMBL" id="GIJ46030.1"/>
    </source>
</evidence>
<keyword evidence="3" id="KW-1185">Reference proteome</keyword>
<dbReference type="Gene3D" id="3.40.50.720">
    <property type="entry name" value="NAD(P)-binding Rossmann-like Domain"/>
    <property type="match status" value="1"/>
</dbReference>
<dbReference type="SUPFAM" id="SSF51735">
    <property type="entry name" value="NAD(P)-binding Rossmann-fold domains"/>
    <property type="match status" value="1"/>
</dbReference>
<dbReference type="InterPro" id="IPR036291">
    <property type="entry name" value="NAD(P)-bd_dom_sf"/>
</dbReference>
<dbReference type="EMBL" id="BOPF01000009">
    <property type="protein sequence ID" value="GIJ46030.1"/>
    <property type="molecule type" value="Genomic_DNA"/>
</dbReference>
<dbReference type="AlphaFoldDB" id="A0A8J4DPK2"/>
<organism evidence="2 3">
    <name type="scientific">Virgisporangium aliadipatigenens</name>
    <dbReference type="NCBI Taxonomy" id="741659"/>
    <lineage>
        <taxon>Bacteria</taxon>
        <taxon>Bacillati</taxon>
        <taxon>Actinomycetota</taxon>
        <taxon>Actinomycetes</taxon>
        <taxon>Micromonosporales</taxon>
        <taxon>Micromonosporaceae</taxon>
        <taxon>Virgisporangium</taxon>
    </lineage>
</organism>
<evidence type="ECO:0000259" key="1">
    <source>
        <dbReference type="Pfam" id="PF13460"/>
    </source>
</evidence>
<proteinExistence type="predicted"/>
<dbReference type="InterPro" id="IPR016040">
    <property type="entry name" value="NAD(P)-bd_dom"/>
</dbReference>
<dbReference type="Proteomes" id="UP000619260">
    <property type="component" value="Unassembled WGS sequence"/>
</dbReference>
<protein>
    <submittedName>
        <fullName evidence="2">NmrA family transcriptional regulator</fullName>
    </submittedName>
</protein>
<dbReference type="Gene3D" id="3.90.25.10">
    <property type="entry name" value="UDP-galactose 4-epimerase, domain 1"/>
    <property type="match status" value="1"/>
</dbReference>
<name>A0A8J4DPK2_9ACTN</name>
<feature type="domain" description="NAD(P)-binding" evidence="1">
    <location>
        <begin position="8"/>
        <end position="186"/>
    </location>
</feature>
<evidence type="ECO:0000313" key="3">
    <source>
        <dbReference type="Proteomes" id="UP000619260"/>
    </source>
</evidence>
<dbReference type="InterPro" id="IPR051604">
    <property type="entry name" value="Ergot_Alk_Oxidoreductase"/>
</dbReference>
<dbReference type="RefSeq" id="WP_203899576.1">
    <property type="nucleotide sequence ID" value="NZ_BOPF01000009.1"/>
</dbReference>
<dbReference type="Pfam" id="PF13460">
    <property type="entry name" value="NAD_binding_10"/>
    <property type="match status" value="1"/>
</dbReference>
<accession>A0A8J4DPK2</accession>
<dbReference type="PANTHER" id="PTHR43162:SF1">
    <property type="entry name" value="PRESTALK A DIFFERENTIATION PROTEIN A"/>
    <property type="match status" value="1"/>
</dbReference>
<sequence>MIVVTTPTGDIGGQVLAGLLDRGAPVRVIARDPSRVPDGVDVVAGSHGNPDVVAKAFAGADAVFWLAPPNFAATNVVESYVDFSRAAATLAAHGGQRVVAVSALGRGTPMAARAGMVSASLAMDALFADAGVAYRSLALPSFMDNVKRQVVPIREHGVYREPFPATHSAPTVATRDVAATAVGLLLDSSWNGVGDVPLLGPADVTFEERAEVLSEVLGKPVRFERTPDDAHRAVLVSRGASPAVADAIMDMVRAKREGGLDFGVTRTPASATPTTFRQWCEEVLRPLVSP</sequence>
<comment type="caution">
    <text evidence="2">The sequence shown here is derived from an EMBL/GenBank/DDBJ whole genome shotgun (WGS) entry which is preliminary data.</text>
</comment>
<gene>
    <name evidence="2" type="ORF">Val02_29160</name>
</gene>
<dbReference type="PANTHER" id="PTHR43162">
    <property type="match status" value="1"/>
</dbReference>
<reference evidence="2" key="1">
    <citation type="submission" date="2021-01" db="EMBL/GenBank/DDBJ databases">
        <title>Whole genome shotgun sequence of Virgisporangium aliadipatigenens NBRC 105644.</title>
        <authorList>
            <person name="Komaki H."/>
            <person name="Tamura T."/>
        </authorList>
    </citation>
    <scope>NUCLEOTIDE SEQUENCE</scope>
    <source>
        <strain evidence="2">NBRC 105644</strain>
    </source>
</reference>